<gene>
    <name evidence="2" type="ORF">KGA66_22285</name>
</gene>
<protein>
    <submittedName>
        <fullName evidence="2">Aminotransferase class V-fold PLP-dependent enzyme</fullName>
    </submittedName>
</protein>
<dbReference type="RefSeq" id="WP_211470230.1">
    <property type="nucleotide sequence ID" value="NZ_JAGSXH010000101.1"/>
</dbReference>
<evidence type="ECO:0000313" key="2">
    <source>
        <dbReference type="EMBL" id="MBS2965798.1"/>
    </source>
</evidence>
<dbReference type="InterPro" id="IPR000192">
    <property type="entry name" value="Aminotrans_V_dom"/>
</dbReference>
<dbReference type="InterPro" id="IPR015421">
    <property type="entry name" value="PyrdxlP-dep_Trfase_major"/>
</dbReference>
<accession>A0A8J8BDZ2</accession>
<dbReference type="Gene3D" id="3.40.640.10">
    <property type="entry name" value="Type I PLP-dependent aspartate aminotransferase-like (Major domain)"/>
    <property type="match status" value="1"/>
</dbReference>
<dbReference type="Pfam" id="PF00266">
    <property type="entry name" value="Aminotran_5"/>
    <property type="match status" value="1"/>
</dbReference>
<reference evidence="2" key="1">
    <citation type="submission" date="2021-04" db="EMBL/GenBank/DDBJ databases">
        <title>Genome based classification of Actinospica acidithermotolerans sp. nov., an actinobacterium isolated from an Indonesian hot spring.</title>
        <authorList>
            <person name="Kusuma A.B."/>
            <person name="Putra K.E."/>
            <person name="Nafisah S."/>
            <person name="Loh J."/>
            <person name="Nouioui I."/>
            <person name="Goodfellow M."/>
        </authorList>
    </citation>
    <scope>NUCLEOTIDE SEQUENCE</scope>
    <source>
        <strain evidence="2">DSM 45618</strain>
    </source>
</reference>
<keyword evidence="3" id="KW-1185">Reference proteome</keyword>
<dbReference type="Gene3D" id="3.90.1150.10">
    <property type="entry name" value="Aspartate Aminotransferase, domain 1"/>
    <property type="match status" value="1"/>
</dbReference>
<organism evidence="2 3">
    <name type="scientific">Actinocrinis puniceicyclus</name>
    <dbReference type="NCBI Taxonomy" id="977794"/>
    <lineage>
        <taxon>Bacteria</taxon>
        <taxon>Bacillati</taxon>
        <taxon>Actinomycetota</taxon>
        <taxon>Actinomycetes</taxon>
        <taxon>Catenulisporales</taxon>
        <taxon>Actinospicaceae</taxon>
        <taxon>Actinocrinis</taxon>
    </lineage>
</organism>
<comment type="caution">
    <text evidence="2">The sequence shown here is derived from an EMBL/GenBank/DDBJ whole genome shotgun (WGS) entry which is preliminary data.</text>
</comment>
<dbReference type="InterPro" id="IPR015424">
    <property type="entry name" value="PyrdxlP-dep_Trfase"/>
</dbReference>
<dbReference type="SUPFAM" id="SSF53383">
    <property type="entry name" value="PLP-dependent transferases"/>
    <property type="match status" value="1"/>
</dbReference>
<keyword evidence="2" id="KW-0032">Aminotransferase</keyword>
<name>A0A8J8BDZ2_9ACTN</name>
<dbReference type="InterPro" id="IPR015422">
    <property type="entry name" value="PyrdxlP-dep_Trfase_small"/>
</dbReference>
<dbReference type="AlphaFoldDB" id="A0A8J8BDZ2"/>
<proteinExistence type="predicted"/>
<dbReference type="PANTHER" id="PTHR14237:SF19">
    <property type="entry name" value="MITOCHONDRIAL AMIDOXIME REDUCING COMPONENT 1"/>
    <property type="match status" value="1"/>
</dbReference>
<feature type="domain" description="Aminotransferase class V" evidence="1">
    <location>
        <begin position="50"/>
        <end position="465"/>
    </location>
</feature>
<dbReference type="PANTHER" id="PTHR14237">
    <property type="entry name" value="MOLYBDOPTERIN COFACTOR SULFURASE MOSC"/>
    <property type="match status" value="1"/>
</dbReference>
<evidence type="ECO:0000313" key="3">
    <source>
        <dbReference type="Proteomes" id="UP000677913"/>
    </source>
</evidence>
<dbReference type="EMBL" id="JAGSXH010000101">
    <property type="protein sequence ID" value="MBS2965798.1"/>
    <property type="molecule type" value="Genomic_DNA"/>
</dbReference>
<dbReference type="GO" id="GO:0008483">
    <property type="term" value="F:transaminase activity"/>
    <property type="evidence" value="ECO:0007669"/>
    <property type="project" value="UniProtKB-KW"/>
</dbReference>
<keyword evidence="2" id="KW-0808">Transferase</keyword>
<sequence>MTKILSKSGSLLQSDEPARFLSDYPQYERTRILDEARRTEYAHLDRSGHIYLDYTGSGLAAAAQYRAHTERLTDQCFGNPHSENPASRASTQRVERARAAVLAHFNADPRQYTAIFTANATGACRLVAEAYRFEHDNRFVLTFDNHNSVNGIREYARTRRTPVHYVPGDGVELRTDTATVRAALSKHMIGRRGPAGLFAFPAQSNFSGVRHPLEWVELAHRHGFDVLLDAASYVPTSPLDLSAVQPEFVAVSWYKVFGYPTGIGCLIARRDALARLRRPWFSGGTIQAVSVQGDWHAMAPDESAFEDGTVNFLSIPDVEFGLRWLHNLRLDLIDERVSCLTGWLLHRLGGLTHGNGAPMIRIYGPRDTKDRGGTVAFNFLDPDGRIVDERLVEREAAAARISVRTGCFCNPGAGELAFGIGRGALRGRISRKARSIDEYLHSLRLPSGGAVRVSLGMVSNVADVEGFIDFCERTYRDRQADSEGLPPRERC</sequence>
<dbReference type="Proteomes" id="UP000677913">
    <property type="component" value="Unassembled WGS sequence"/>
</dbReference>
<evidence type="ECO:0000259" key="1">
    <source>
        <dbReference type="Pfam" id="PF00266"/>
    </source>
</evidence>